<dbReference type="OrthoDB" id="5573735at2759"/>
<keyword evidence="3" id="KW-1185">Reference proteome</keyword>
<evidence type="ECO:0008006" key="4">
    <source>
        <dbReference type="Google" id="ProtNLM"/>
    </source>
</evidence>
<sequence>MCLIGYRIVPKLFLLSLTSVVYCNVEDWLFPSPAARIYTTEQKGSYFGYSVASYSGQSKPFCLVGAPNARKDFEDLLGPPEPQNADSLIEQIHGKSPGSVYRLDLDPSYPDCDVMPIASNNEDRRQHGTLEPGGKHFQYSKKASSWAKFVAVIYMLVNLRSDQFFSRDLPVRRTAMIELTAAVLIQVKTQTKTPTLLELHSTQFQLPVALSDGLGMRLETATSMMRSDVKTDVTRDFGFVSLWIGGLVAATSSGDDGLQLGCDPRYLYTPSMSNNSLPGIGMQNMGTGTCALYTGVSMQYTPIDACVSMEEGTCLSGFSGAMEADILLSPPS</sequence>
<organism evidence="2 3">
    <name type="scientific">Dibothriocephalus latus</name>
    <name type="common">Fish tapeworm</name>
    <name type="synonym">Diphyllobothrium latum</name>
    <dbReference type="NCBI Taxonomy" id="60516"/>
    <lineage>
        <taxon>Eukaryota</taxon>
        <taxon>Metazoa</taxon>
        <taxon>Spiralia</taxon>
        <taxon>Lophotrochozoa</taxon>
        <taxon>Platyhelminthes</taxon>
        <taxon>Cestoda</taxon>
        <taxon>Eucestoda</taxon>
        <taxon>Diphyllobothriidea</taxon>
        <taxon>Diphyllobothriidae</taxon>
        <taxon>Dibothriocephalus</taxon>
    </lineage>
</organism>
<feature type="chain" id="PRO_5018071534" description="Peptidase A1 domain-containing protein" evidence="1">
    <location>
        <begin position="24"/>
        <end position="332"/>
    </location>
</feature>
<feature type="signal peptide" evidence="1">
    <location>
        <begin position="1"/>
        <end position="23"/>
    </location>
</feature>
<dbReference type="Proteomes" id="UP000281553">
    <property type="component" value="Unassembled WGS sequence"/>
</dbReference>
<dbReference type="AlphaFoldDB" id="A0A3P7L0T2"/>
<name>A0A3P7L0T2_DIBLA</name>
<protein>
    <recommendedName>
        <fullName evidence="4">Peptidase A1 domain-containing protein</fullName>
    </recommendedName>
</protein>
<evidence type="ECO:0000313" key="3">
    <source>
        <dbReference type="Proteomes" id="UP000281553"/>
    </source>
</evidence>
<proteinExistence type="predicted"/>
<dbReference type="InterPro" id="IPR028994">
    <property type="entry name" value="Integrin_alpha_N"/>
</dbReference>
<gene>
    <name evidence="2" type="ORF">DILT_LOCUS6135</name>
</gene>
<dbReference type="Gene3D" id="2.130.10.130">
    <property type="entry name" value="Integrin alpha, N-terminal"/>
    <property type="match status" value="1"/>
</dbReference>
<dbReference type="EMBL" id="UYRU01048867">
    <property type="protein sequence ID" value="VDN10304.1"/>
    <property type="molecule type" value="Genomic_DNA"/>
</dbReference>
<evidence type="ECO:0000256" key="1">
    <source>
        <dbReference type="SAM" id="SignalP"/>
    </source>
</evidence>
<evidence type="ECO:0000313" key="2">
    <source>
        <dbReference type="EMBL" id="VDN10304.1"/>
    </source>
</evidence>
<accession>A0A3P7L0T2</accession>
<reference evidence="2 3" key="1">
    <citation type="submission" date="2018-11" db="EMBL/GenBank/DDBJ databases">
        <authorList>
            <consortium name="Pathogen Informatics"/>
        </authorList>
    </citation>
    <scope>NUCLEOTIDE SEQUENCE [LARGE SCALE GENOMIC DNA]</scope>
</reference>
<keyword evidence="1" id="KW-0732">Signal</keyword>